<evidence type="ECO:0000313" key="2">
    <source>
        <dbReference type="Proteomes" id="UP000593719"/>
    </source>
</evidence>
<organism evidence="1 2">
    <name type="scientific">Sulfurimonas sediminis</name>
    <dbReference type="NCBI Taxonomy" id="2590020"/>
    <lineage>
        <taxon>Bacteria</taxon>
        <taxon>Pseudomonadati</taxon>
        <taxon>Campylobacterota</taxon>
        <taxon>Epsilonproteobacteria</taxon>
        <taxon>Campylobacterales</taxon>
        <taxon>Sulfurimonadaceae</taxon>
        <taxon>Sulfurimonas</taxon>
    </lineage>
</organism>
<protein>
    <submittedName>
        <fullName evidence="1">Uncharacterized protein</fullName>
    </submittedName>
</protein>
<proteinExistence type="predicted"/>
<dbReference type="EMBL" id="CP041235">
    <property type="protein sequence ID" value="QOP42489.1"/>
    <property type="molecule type" value="Genomic_DNA"/>
</dbReference>
<dbReference type="InterPro" id="IPR024401">
    <property type="entry name" value="WYL_prot"/>
</dbReference>
<dbReference type="RefSeq" id="WP_193150851.1">
    <property type="nucleotide sequence ID" value="NZ_CP041235.1"/>
</dbReference>
<keyword evidence="2" id="KW-1185">Reference proteome</keyword>
<dbReference type="AlphaFoldDB" id="A0A7M1AYD6"/>
<dbReference type="Pfam" id="PF10902">
    <property type="entry name" value="WYL_2"/>
    <property type="match status" value="1"/>
</dbReference>
<sequence length="89" mass="9721">MQVSRYKVDEIIKSTHGKIFSCEFIKKDGSIRKMVARLGVAKNLKGGKNGASVKNSLITVWDMVAGGYRMINLSTLTALKVAGVTYKVV</sequence>
<evidence type="ECO:0000313" key="1">
    <source>
        <dbReference type="EMBL" id="QOP42489.1"/>
    </source>
</evidence>
<name>A0A7M1AYD6_9BACT</name>
<dbReference type="KEGG" id="ssei:FJR45_00365"/>
<accession>A0A7M1AYD6</accession>
<reference evidence="1 2" key="1">
    <citation type="submission" date="2019-06" db="EMBL/GenBank/DDBJ databases">
        <title>Sulfurimonas gotlandica sp. nov., a chemoautotrophic and psychrotolerant epsilonproteobacterium isolated from a pelagic redoxcline, and an emended description of the genus Sulfurimonas.</title>
        <authorList>
            <person name="Wang S."/>
            <person name="Jiang L."/>
            <person name="Shao Z."/>
        </authorList>
    </citation>
    <scope>NUCLEOTIDE SEQUENCE [LARGE SCALE GENOMIC DNA]</scope>
    <source>
        <strain evidence="1 2">S2-6</strain>
    </source>
</reference>
<gene>
    <name evidence="1" type="ORF">FJR45_00365</name>
</gene>
<dbReference type="Proteomes" id="UP000593719">
    <property type="component" value="Chromosome"/>
</dbReference>